<proteinExistence type="predicted"/>
<gene>
    <name evidence="1" type="ORF">ERS007739_02912</name>
</gene>
<evidence type="ECO:0000313" key="1">
    <source>
        <dbReference type="EMBL" id="COY63987.1"/>
    </source>
</evidence>
<accession>A0A916P8E9</accession>
<protein>
    <submittedName>
        <fullName evidence="1">Uncharacterized protein</fullName>
    </submittedName>
</protein>
<dbReference type="EMBL" id="CSBK01001414">
    <property type="protein sequence ID" value="COY63987.1"/>
    <property type="molecule type" value="Genomic_DNA"/>
</dbReference>
<evidence type="ECO:0000313" key="2">
    <source>
        <dbReference type="Proteomes" id="UP000039021"/>
    </source>
</evidence>
<reference evidence="2" key="1">
    <citation type="submission" date="2015-03" db="EMBL/GenBank/DDBJ databases">
        <authorList>
            <consortium name="Pathogen Informatics"/>
        </authorList>
    </citation>
    <scope>NUCLEOTIDE SEQUENCE [LARGE SCALE GENOMIC DNA]</scope>
    <source>
        <strain evidence="2">N09902308</strain>
    </source>
</reference>
<dbReference type="AlphaFoldDB" id="A0A916P8E9"/>
<comment type="caution">
    <text evidence="1">The sequence shown here is derived from an EMBL/GenBank/DDBJ whole genome shotgun (WGS) entry which is preliminary data.</text>
</comment>
<name>A0A916P8E9_MYCTX</name>
<organism evidence="1 2">
    <name type="scientific">Mycobacterium tuberculosis</name>
    <dbReference type="NCBI Taxonomy" id="1773"/>
    <lineage>
        <taxon>Bacteria</taxon>
        <taxon>Bacillati</taxon>
        <taxon>Actinomycetota</taxon>
        <taxon>Actinomycetes</taxon>
        <taxon>Mycobacteriales</taxon>
        <taxon>Mycobacteriaceae</taxon>
        <taxon>Mycobacterium</taxon>
        <taxon>Mycobacterium tuberculosis complex</taxon>
    </lineage>
</organism>
<sequence>MRPGLTTMLNVTSSVVSANTCRRTPMARLSKVGSTEPSIEFSIGTHA</sequence>
<dbReference type="Proteomes" id="UP000039021">
    <property type="component" value="Unassembled WGS sequence"/>
</dbReference>